<proteinExistence type="predicted"/>
<evidence type="ECO:0000313" key="1">
    <source>
        <dbReference type="EMBL" id="EXL64799.1"/>
    </source>
</evidence>
<dbReference type="EMBL" id="KK033890">
    <property type="protein sequence ID" value="EXL64799.1"/>
    <property type="molecule type" value="Genomic_DNA"/>
</dbReference>
<gene>
    <name evidence="1" type="ORF">FOPG_18952</name>
</gene>
<dbReference type="HOGENOM" id="CLU_3175451_0_0_1"/>
<organism evidence="1">
    <name type="scientific">Fusarium oxysporum f. sp. conglutinans race 2 54008</name>
    <dbReference type="NCBI Taxonomy" id="1089457"/>
    <lineage>
        <taxon>Eukaryota</taxon>
        <taxon>Fungi</taxon>
        <taxon>Dikarya</taxon>
        <taxon>Ascomycota</taxon>
        <taxon>Pezizomycotina</taxon>
        <taxon>Sordariomycetes</taxon>
        <taxon>Hypocreomycetidae</taxon>
        <taxon>Hypocreales</taxon>
        <taxon>Nectriaceae</taxon>
        <taxon>Fusarium</taxon>
        <taxon>Fusarium oxysporum species complex</taxon>
    </lineage>
</organism>
<reference evidence="1" key="1">
    <citation type="submission" date="2011-11" db="EMBL/GenBank/DDBJ databases">
        <title>The Genome Sequence of Fusarium oxysporum PHW808.</title>
        <authorList>
            <consortium name="The Broad Institute Genome Sequencing Platform"/>
            <person name="Ma L.-J."/>
            <person name="Gale L.R."/>
            <person name="Schwartz D.C."/>
            <person name="Zhou S."/>
            <person name="Corby-Kistler H."/>
            <person name="Young S.K."/>
            <person name="Zeng Q."/>
            <person name="Gargeya S."/>
            <person name="Fitzgerald M."/>
            <person name="Haas B."/>
            <person name="Abouelleil A."/>
            <person name="Alvarado L."/>
            <person name="Arachchi H.M."/>
            <person name="Berlin A."/>
            <person name="Brown A."/>
            <person name="Chapman S.B."/>
            <person name="Chen Z."/>
            <person name="Dunbar C."/>
            <person name="Freedman E."/>
            <person name="Gearin G."/>
            <person name="Goldberg J."/>
            <person name="Griggs A."/>
            <person name="Gujja S."/>
            <person name="Heiman D."/>
            <person name="Howarth C."/>
            <person name="Larson L."/>
            <person name="Lui A."/>
            <person name="MacDonald P.J.P."/>
            <person name="Montmayeur A."/>
            <person name="Murphy C."/>
            <person name="Neiman D."/>
            <person name="Pearson M."/>
            <person name="Priest M."/>
            <person name="Roberts A."/>
            <person name="Saif S."/>
            <person name="Shea T."/>
            <person name="Shenoy N."/>
            <person name="Sisk P."/>
            <person name="Stolte C."/>
            <person name="Sykes S."/>
            <person name="Wortman J."/>
            <person name="Nusbaum C."/>
            <person name="Birren B."/>
        </authorList>
    </citation>
    <scope>NUCLEOTIDE SEQUENCE [LARGE SCALE GENOMIC DNA]</scope>
    <source>
        <strain evidence="1">54008</strain>
    </source>
</reference>
<dbReference type="AlphaFoldDB" id="X0HUI5"/>
<dbReference type="Proteomes" id="UP000030676">
    <property type="component" value="Unassembled WGS sequence"/>
</dbReference>
<protein>
    <submittedName>
        <fullName evidence="1">Uncharacterized protein</fullName>
    </submittedName>
</protein>
<accession>X0HUI5</accession>
<name>X0HUI5_FUSOX</name>
<reference evidence="1" key="2">
    <citation type="submission" date="2014-03" db="EMBL/GenBank/DDBJ databases">
        <title>The Genome Annotation of Fusarium oxysporum PHW808.</title>
        <authorList>
            <consortium name="The Broad Institute Genomics Platform"/>
            <person name="Ma L.-J."/>
            <person name="Corby-Kistler H."/>
            <person name="Broz K."/>
            <person name="Gale L.R."/>
            <person name="Jonkers W."/>
            <person name="O'Donnell K."/>
            <person name="Ploetz R."/>
            <person name="Steinberg C."/>
            <person name="Schwartz D.C."/>
            <person name="VanEtten H."/>
            <person name="Zhou S."/>
            <person name="Young S.K."/>
            <person name="Zeng Q."/>
            <person name="Gargeya S."/>
            <person name="Fitzgerald M."/>
            <person name="Abouelleil A."/>
            <person name="Alvarado L."/>
            <person name="Chapman S.B."/>
            <person name="Gainer-Dewar J."/>
            <person name="Goldberg J."/>
            <person name="Griggs A."/>
            <person name="Gujja S."/>
            <person name="Hansen M."/>
            <person name="Howarth C."/>
            <person name="Imamovic A."/>
            <person name="Ireland A."/>
            <person name="Larimer J."/>
            <person name="McCowan C."/>
            <person name="Murphy C."/>
            <person name="Pearson M."/>
            <person name="Poon T.W."/>
            <person name="Priest M."/>
            <person name="Roberts A."/>
            <person name="Saif S."/>
            <person name="Shea T."/>
            <person name="Sykes S."/>
            <person name="Wortman J."/>
            <person name="Nusbaum C."/>
            <person name="Birren B."/>
        </authorList>
    </citation>
    <scope>NUCLEOTIDE SEQUENCE</scope>
    <source>
        <strain evidence="1">54008</strain>
    </source>
</reference>
<sequence>MNSQFLKSSVFARLMHLKCTVKEITVHEGIRICTSMWRRLCYGVVES</sequence>